<dbReference type="PANTHER" id="PTHR42748">
    <property type="entry name" value="NITROGEN METABOLITE REPRESSION PROTEIN NMRA FAMILY MEMBER"/>
    <property type="match status" value="1"/>
</dbReference>
<proteinExistence type="inferred from homology"/>
<evidence type="ECO:0000313" key="5">
    <source>
        <dbReference type="Proteomes" id="UP000018001"/>
    </source>
</evidence>
<dbReference type="AlphaFoldDB" id="V5I321"/>
<evidence type="ECO:0000256" key="2">
    <source>
        <dbReference type="ARBA" id="ARBA00022857"/>
    </source>
</evidence>
<dbReference type="SUPFAM" id="SSF51735">
    <property type="entry name" value="NAD(P)-binding Rossmann-fold domains"/>
    <property type="match status" value="1"/>
</dbReference>
<dbReference type="InParanoid" id="V5I321"/>
<evidence type="ECO:0000259" key="3">
    <source>
        <dbReference type="Pfam" id="PF05368"/>
    </source>
</evidence>
<organism evidence="4 5">
    <name type="scientific">Byssochlamys spectabilis (strain No. 5 / NBRC 109023)</name>
    <name type="common">Paecilomyces variotii</name>
    <dbReference type="NCBI Taxonomy" id="1356009"/>
    <lineage>
        <taxon>Eukaryota</taxon>
        <taxon>Fungi</taxon>
        <taxon>Dikarya</taxon>
        <taxon>Ascomycota</taxon>
        <taxon>Pezizomycotina</taxon>
        <taxon>Eurotiomycetes</taxon>
        <taxon>Eurotiomycetidae</taxon>
        <taxon>Eurotiales</taxon>
        <taxon>Thermoascaceae</taxon>
        <taxon>Paecilomyces</taxon>
    </lineage>
</organism>
<dbReference type="Gene3D" id="3.40.50.720">
    <property type="entry name" value="NAD(P)-binding Rossmann-like Domain"/>
    <property type="match status" value="1"/>
</dbReference>
<dbReference type="InterPro" id="IPR051164">
    <property type="entry name" value="NmrA-like_oxidored"/>
</dbReference>
<dbReference type="Pfam" id="PF05368">
    <property type="entry name" value="NmrA"/>
    <property type="match status" value="1"/>
</dbReference>
<dbReference type="HOGENOM" id="CLU_007383_8_6_1"/>
<dbReference type="InterPro" id="IPR036291">
    <property type="entry name" value="NAD(P)-bd_dom_sf"/>
</dbReference>
<name>V5I321_BYSSN</name>
<dbReference type="eggNOG" id="ENOG502QRK5">
    <property type="taxonomic scope" value="Eukaryota"/>
</dbReference>
<accession>V5I321</accession>
<keyword evidence="2" id="KW-0521">NADP</keyword>
<reference evidence="5" key="1">
    <citation type="journal article" date="2014" name="Genome Announc.">
        <title>Draft genome sequence of the formaldehyde-resistant fungus Byssochlamys spectabilis No. 5 (anamorph Paecilomyces variotii No. 5) (NBRC109023).</title>
        <authorList>
            <person name="Oka T."/>
            <person name="Ekino K."/>
            <person name="Fukuda K."/>
            <person name="Nomura Y."/>
        </authorList>
    </citation>
    <scope>NUCLEOTIDE SEQUENCE [LARGE SCALE GENOMIC DNA]</scope>
    <source>
        <strain evidence="5">No. 5 / NBRC 109023</strain>
    </source>
</reference>
<dbReference type="EMBL" id="BAUL01000198">
    <property type="protein sequence ID" value="GAD97410.1"/>
    <property type="molecule type" value="Genomic_DNA"/>
</dbReference>
<keyword evidence="5" id="KW-1185">Reference proteome</keyword>
<gene>
    <name evidence="4" type="ORF">PVAR5_6085</name>
</gene>
<dbReference type="OrthoDB" id="3358371at2759"/>
<evidence type="ECO:0000256" key="1">
    <source>
        <dbReference type="ARBA" id="ARBA00006328"/>
    </source>
</evidence>
<evidence type="ECO:0000313" key="4">
    <source>
        <dbReference type="EMBL" id="GAD97410.1"/>
    </source>
</evidence>
<protein>
    <recommendedName>
        <fullName evidence="3">NmrA-like domain-containing protein</fullName>
    </recommendedName>
</protein>
<dbReference type="PANTHER" id="PTHR42748:SF26">
    <property type="entry name" value="NMRA-LIKE DOMAIN-CONTAINING PROTEIN"/>
    <property type="match status" value="1"/>
</dbReference>
<dbReference type="Gene3D" id="3.90.25.10">
    <property type="entry name" value="UDP-galactose 4-epimerase, domain 1"/>
    <property type="match status" value="1"/>
</dbReference>
<feature type="domain" description="NmrA-like" evidence="3">
    <location>
        <begin position="1"/>
        <end position="256"/>
    </location>
</feature>
<dbReference type="GO" id="GO:0005634">
    <property type="term" value="C:nucleus"/>
    <property type="evidence" value="ECO:0007669"/>
    <property type="project" value="TreeGrafter"/>
</dbReference>
<comment type="caution">
    <text evidence="4">The sequence shown here is derived from an EMBL/GenBank/DDBJ whole genome shotgun (WGS) entry which is preliminary data.</text>
</comment>
<dbReference type="InterPro" id="IPR008030">
    <property type="entry name" value="NmrA-like"/>
</dbReference>
<dbReference type="Proteomes" id="UP000018001">
    <property type="component" value="Unassembled WGS sequence"/>
</dbReference>
<sequence length="330" mass="36414">MTKLIVILGITGNQGASVADVFLQERGWKLRGVTRDLTKASSSLWIAKGVEMVEADVDDPGSLDRAFKGASAIFAVTDFWGPMYDPLSYAKLRSGQSINEYCYGLEMKRGINIANAAALVDSLERFVFSSLPNIKAITKGKYRHVYHFDAKADVVTYIKDRLPELHMKTSELQLGEFATNWQVWRLRRPNKQLDGSYSFLVPGNINGSIAIVVPRKDTGFFVRALVMLPPGKTLLGYGSILNHQEYASLWTRELGVPNGGVRQVTVEEAAAYEGGPHGLELAETVASVMELDLTSPDLLHPSQIPPEIGCPTTSIEEYLRNEDFSAMLDV</sequence>
<comment type="similarity">
    <text evidence="1">Belongs to the NmrA-type oxidoreductase family.</text>
</comment>